<sequence>MEKNKVNKAQGMYPTPISLVKKSVHLSFSKSDLKKDYYLIEPGAGTGNYVIGYWECAFAALDKRSMERLVANTICFENHKETFGILKSETEKWLRSKNIASRPSLIKDNFLLSAGKHIKTNKPIFVIGNPAWDEYTTRKHDETNITEIKEIRNERNKEHEYFRSLGHKNVYQSFLHVIFSLSSAELTLSFVLPRQFLGDKSSSELRKEMLSSGVVKINSFKNKDNPEYEFECVDKNFEIILLTYKRTSHRKSENLFVCRGLERTYFSISAIGEDATIPCPSSNEEIELNADLLSRHSLEEWADRYGVEISMGKVKHYEAGYNKALSGKTISPYDVHSGKTLKLVLNKILPNSNRKIKAALVSSNKDVNESLVEISCPNQEVLHYLYLMLNSKAIDSALRSLVSNINLNIFRLLSLPIPAPDEVALRQSRKLVDRILKDSIDPNRGSQEMSEKVFGVRASKLKMLEGIYFDHAYGKDLEKAA</sequence>
<dbReference type="HOGENOM" id="CLU_567029_0_0_7"/>
<dbReference type="SUPFAM" id="SSF53335">
    <property type="entry name" value="S-adenosyl-L-methionine-dependent methyltransferases"/>
    <property type="match status" value="1"/>
</dbReference>
<dbReference type="Pfam" id="PF07669">
    <property type="entry name" value="Eco57I"/>
    <property type="match status" value="1"/>
</dbReference>
<dbReference type="STRING" id="1069642.Bdt_0230"/>
<reference evidence="2 3" key="1">
    <citation type="journal article" date="2012" name="BMC Genomics">
        <title>Genome analysis of a simultaneously predatory and prey-independent, novel Bdellovibrio bacteriovorus from the River Tiber, supports in silico predictions of both ancient and recent lateral gene transfer from diverse bacteria.</title>
        <authorList>
            <person name="Hobley L."/>
            <person name="Lerner T.R."/>
            <person name="Williams L.E."/>
            <person name="Lambert C."/>
            <person name="Till R."/>
            <person name="Milner D.S."/>
            <person name="Basford S.M."/>
            <person name="Capeness M.J."/>
            <person name="Fenton A.K."/>
            <person name="Atterbury R.J."/>
            <person name="Harris M.A."/>
            <person name="Sockett R.E."/>
        </authorList>
    </citation>
    <scope>NUCLEOTIDE SEQUENCE [LARGE SCALE GENOMIC DNA]</scope>
    <source>
        <strain evidence="2 3">Tiberius</strain>
    </source>
</reference>
<feature type="domain" description="Type II methyltransferase M.TaqI-like" evidence="1">
    <location>
        <begin position="120"/>
        <end position="220"/>
    </location>
</feature>
<dbReference type="GO" id="GO:0032259">
    <property type="term" value="P:methylation"/>
    <property type="evidence" value="ECO:0007669"/>
    <property type="project" value="UniProtKB-KW"/>
</dbReference>
<dbReference type="Proteomes" id="UP000010074">
    <property type="component" value="Chromosome"/>
</dbReference>
<accession>K7Z6W4</accession>
<dbReference type="PATRIC" id="fig|1069642.3.peg.224"/>
<dbReference type="EMBL" id="CP002930">
    <property type="protein sequence ID" value="AFX99938.1"/>
    <property type="molecule type" value="Genomic_DNA"/>
</dbReference>
<dbReference type="GO" id="GO:0006304">
    <property type="term" value="P:DNA modification"/>
    <property type="evidence" value="ECO:0007669"/>
    <property type="project" value="InterPro"/>
</dbReference>
<dbReference type="AlphaFoldDB" id="K7Z6W4"/>
<evidence type="ECO:0000259" key="1">
    <source>
        <dbReference type="Pfam" id="PF07669"/>
    </source>
</evidence>
<evidence type="ECO:0000313" key="2">
    <source>
        <dbReference type="EMBL" id="AFX99938.1"/>
    </source>
</evidence>
<keyword evidence="2" id="KW-0489">Methyltransferase</keyword>
<dbReference type="RefSeq" id="WP_015089425.1">
    <property type="nucleotide sequence ID" value="NC_019567.1"/>
</dbReference>
<keyword evidence="2" id="KW-0808">Transferase</keyword>
<protein>
    <submittedName>
        <fullName evidence="2">Putative type II restriction m6 adenine DNA methyltransferase</fullName>
    </submittedName>
</protein>
<dbReference type="GO" id="GO:0009007">
    <property type="term" value="F:site-specific DNA-methyltransferase (adenine-specific) activity"/>
    <property type="evidence" value="ECO:0007669"/>
    <property type="project" value="UniProtKB-EC"/>
</dbReference>
<evidence type="ECO:0000313" key="3">
    <source>
        <dbReference type="Proteomes" id="UP000010074"/>
    </source>
</evidence>
<organism evidence="2 3">
    <name type="scientific">Bdellovibrio bacteriovorus str. Tiberius</name>
    <dbReference type="NCBI Taxonomy" id="1069642"/>
    <lineage>
        <taxon>Bacteria</taxon>
        <taxon>Pseudomonadati</taxon>
        <taxon>Bdellovibrionota</taxon>
        <taxon>Bdellovibrionia</taxon>
        <taxon>Bdellovibrionales</taxon>
        <taxon>Pseudobdellovibrionaceae</taxon>
        <taxon>Bdellovibrio</taxon>
    </lineage>
</organism>
<dbReference type="Gene3D" id="3.40.50.150">
    <property type="entry name" value="Vaccinia Virus protein VP39"/>
    <property type="match status" value="1"/>
</dbReference>
<dbReference type="InterPro" id="IPR011639">
    <property type="entry name" value="MethylTrfase_TaqI-like_dom"/>
</dbReference>
<proteinExistence type="predicted"/>
<dbReference type="InterPro" id="IPR029063">
    <property type="entry name" value="SAM-dependent_MTases_sf"/>
</dbReference>
<gene>
    <name evidence="2" type="ORF">Bdt_0230</name>
</gene>
<dbReference type="KEGG" id="bbat:Bdt_0230"/>
<name>K7Z6W4_BDEBC</name>